<evidence type="ECO:0000313" key="2">
    <source>
        <dbReference type="Proteomes" id="UP000481153"/>
    </source>
</evidence>
<dbReference type="AlphaFoldDB" id="A0A6G0WI15"/>
<name>A0A6G0WI15_9STRA</name>
<dbReference type="Proteomes" id="UP000481153">
    <property type="component" value="Unassembled WGS sequence"/>
</dbReference>
<protein>
    <submittedName>
        <fullName evidence="1">Uncharacterized protein</fullName>
    </submittedName>
</protein>
<organism evidence="1 2">
    <name type="scientific">Aphanomyces euteiches</name>
    <dbReference type="NCBI Taxonomy" id="100861"/>
    <lineage>
        <taxon>Eukaryota</taxon>
        <taxon>Sar</taxon>
        <taxon>Stramenopiles</taxon>
        <taxon>Oomycota</taxon>
        <taxon>Saprolegniomycetes</taxon>
        <taxon>Saprolegniales</taxon>
        <taxon>Verrucalvaceae</taxon>
        <taxon>Aphanomyces</taxon>
    </lineage>
</organism>
<evidence type="ECO:0000313" key="1">
    <source>
        <dbReference type="EMBL" id="KAF0726836.1"/>
    </source>
</evidence>
<accession>A0A6G0WI15</accession>
<proteinExistence type="predicted"/>
<dbReference type="EMBL" id="VJMJ01000205">
    <property type="protein sequence ID" value="KAF0726836.1"/>
    <property type="molecule type" value="Genomic_DNA"/>
</dbReference>
<comment type="caution">
    <text evidence="1">The sequence shown here is derived from an EMBL/GenBank/DDBJ whole genome shotgun (WGS) entry which is preliminary data.</text>
</comment>
<sequence length="529" mass="60467">MDATQAVRLQRRRLTVNERIDGILDDFCRSSIVRHDRADQQSHESKRLSQLYEVSLDDRFLKQRVQKLPSPISRERLAAISRQKFSREKADLPLTASTPNLTKPKHLEQLPVSPIKQTNVIQPWYMGHNNVPDGPTCTLKAKMKRYGARGTVQLAAVDTVAGTVPALHKTRTHKFNSLDDLAKLQHPDPWSPTLHGSPASWSQELASADRPLHQSCSLKGFKSPIKFNTSLDSDTCAQRMNEKARHETQALAKALIRDETVEREKYLESKAVLEEMLEKKRILMSQNVHQAKVPAKALMDMTLIKTTGPPRVAPISTKLCECKYDLRWKTMGLLSDAIRRSVFNRPLLQELGLLLERIVDRGIRHKLANPFIFTRDQCRELFAREYPPFGLTNFNLMYSSFDPMHLDQLDIRDVIATLKGLRISNSRSIKDILVTELIAMYANETLVLVSHVQRVFALFCSSTEDEEALDRRLMTLFHPYRAFRNLHGTVTLDQVNMFLSQQSALVDLFTDNLVARRRQVNSLSVNEIK</sequence>
<reference evidence="1 2" key="1">
    <citation type="submission" date="2019-07" db="EMBL/GenBank/DDBJ databases">
        <title>Genomics analysis of Aphanomyces spp. identifies a new class of oomycete effector associated with host adaptation.</title>
        <authorList>
            <person name="Gaulin E."/>
        </authorList>
    </citation>
    <scope>NUCLEOTIDE SEQUENCE [LARGE SCALE GENOMIC DNA]</scope>
    <source>
        <strain evidence="1 2">ATCC 201684</strain>
    </source>
</reference>
<dbReference type="VEuPathDB" id="FungiDB:AeMF1_013595"/>
<gene>
    <name evidence="1" type="ORF">Ae201684_014979</name>
</gene>
<keyword evidence="2" id="KW-1185">Reference proteome</keyword>